<reference evidence="5 6" key="1">
    <citation type="submission" date="2024-01" db="EMBL/GenBank/DDBJ databases">
        <title>Genome assemblies of Stephania.</title>
        <authorList>
            <person name="Yang L."/>
        </authorList>
    </citation>
    <scope>NUCLEOTIDE SEQUENCE [LARGE SCALE GENOMIC DNA]</scope>
    <source>
        <strain evidence="5">YNDBR</strain>
        <tissue evidence="5">Leaf</tissue>
    </source>
</reference>
<feature type="domain" description="Cell division control protein 24 OB" evidence="2">
    <location>
        <begin position="440"/>
        <end position="635"/>
    </location>
</feature>
<organism evidence="5 6">
    <name type="scientific">Stephania yunnanensis</name>
    <dbReference type="NCBI Taxonomy" id="152371"/>
    <lineage>
        <taxon>Eukaryota</taxon>
        <taxon>Viridiplantae</taxon>
        <taxon>Streptophyta</taxon>
        <taxon>Embryophyta</taxon>
        <taxon>Tracheophyta</taxon>
        <taxon>Spermatophyta</taxon>
        <taxon>Magnoliopsida</taxon>
        <taxon>Ranunculales</taxon>
        <taxon>Menispermaceae</taxon>
        <taxon>Menispermoideae</taxon>
        <taxon>Cissampelideae</taxon>
        <taxon>Stephania</taxon>
    </lineage>
</organism>
<dbReference type="InterPro" id="IPR012340">
    <property type="entry name" value="NA-bd_OB-fold"/>
</dbReference>
<evidence type="ECO:0000313" key="5">
    <source>
        <dbReference type="EMBL" id="KAK9161744.1"/>
    </source>
</evidence>
<dbReference type="Pfam" id="PF17246">
    <property type="entry name" value="CDC24_OB1"/>
    <property type="match status" value="1"/>
</dbReference>
<dbReference type="Gene3D" id="2.40.50.140">
    <property type="entry name" value="Nucleic acid-binding proteins"/>
    <property type="match status" value="1"/>
</dbReference>
<dbReference type="InterPro" id="IPR035201">
    <property type="entry name" value="Cdc24_OB1"/>
</dbReference>
<proteinExistence type="predicted"/>
<evidence type="ECO:0000259" key="4">
    <source>
        <dbReference type="Pfam" id="PF17246"/>
    </source>
</evidence>
<feature type="domain" description="Cell division control protein 24 OB" evidence="4">
    <location>
        <begin position="22"/>
        <end position="153"/>
    </location>
</feature>
<dbReference type="EMBL" id="JBBNAF010000003">
    <property type="protein sequence ID" value="KAK9161744.1"/>
    <property type="molecule type" value="Genomic_DNA"/>
</dbReference>
<evidence type="ECO:0000313" key="6">
    <source>
        <dbReference type="Proteomes" id="UP001420932"/>
    </source>
</evidence>
<dbReference type="Pfam" id="PF17245">
    <property type="entry name" value="CDC24_OB2"/>
    <property type="match status" value="2"/>
</dbReference>
<evidence type="ECO:0000259" key="3">
    <source>
        <dbReference type="Pfam" id="PF17245"/>
    </source>
</evidence>
<feature type="transmembrane region" description="Helical" evidence="1">
    <location>
        <begin position="1284"/>
        <end position="1312"/>
    </location>
</feature>
<dbReference type="Proteomes" id="UP001420932">
    <property type="component" value="Unassembled WGS sequence"/>
</dbReference>
<protein>
    <submittedName>
        <fullName evidence="5">Uncharacterized protein</fullName>
    </submittedName>
</protein>
<feature type="domain" description="Cell division control protein 24 OB" evidence="3">
    <location>
        <begin position="260"/>
        <end position="322"/>
    </location>
</feature>
<keyword evidence="1" id="KW-0472">Membrane</keyword>
<accession>A0AAP0L3H0</accession>
<gene>
    <name evidence="5" type="ORF">Syun_008085</name>
</gene>
<dbReference type="PANTHER" id="PTHR36033">
    <property type="entry name" value="NUCLEIC ACID-BINDING PROTEINS SUPERFAMILY"/>
    <property type="match status" value="1"/>
</dbReference>
<dbReference type="PANTHER" id="PTHR36033:SF1">
    <property type="entry name" value="NUCLEIC ACID-BINDING PROTEINS SUPERFAMILY"/>
    <property type="match status" value="1"/>
</dbReference>
<evidence type="ECO:0000256" key="1">
    <source>
        <dbReference type="SAM" id="Phobius"/>
    </source>
</evidence>
<dbReference type="InterPro" id="IPR035200">
    <property type="entry name" value="Cdc24_OB2"/>
</dbReference>
<comment type="caution">
    <text evidence="5">The sequence shown here is derived from an EMBL/GenBank/DDBJ whole genome shotgun (WGS) entry which is preliminary data.</text>
</comment>
<dbReference type="Pfam" id="PF03140">
    <property type="entry name" value="DUF247"/>
    <property type="match status" value="1"/>
</dbReference>
<keyword evidence="6" id="KW-1185">Reference proteome</keyword>
<sequence>MKSSSSSSSSSDHSIVAEEDAFLGFVDYARSVLLSSLDDRSESADLDERSSDGGGPPWSWIVSRILKTCSAYSSGVTSAILLSELSQAWDEQNRIGSLKQRPGCLTQLMKRKKQKRTKLVNTVTIDSIYEKNFLSATSILEVVVVDVFLLPGTSIYMLSLGDIWSSSTIDLYLHRRYYDLVDLESPENGILKKGREVFLTGGCIRTAVRGSGHLHLLPTEYMVILLDEVAFKPEVMVVDAASIKHQFEACGCSWRSMTWNQDEDAMLLGAQFCSDNFSSISFDAVKDGISFSFYARIESIGLTEVQECGNIQRKQITLVDSDSSKLRFLLWGDQVVLANFFSLGSMLAIDRPFIAMASDCNIETSEEFCIEYGSATQLYLVPLIHHEEQVFLASQTRHLGLKSLDGSSQHLIRASQVVLPCDSQGTIDFSNFPFRSFVMDIHDKMTGVSLYGIVTDIYRERSNKETIFVLTIEDTTGAITAKLQFVKSWLEVSWFEQNSRASFVNLSCVPALLNSSCLHKISFLSDLSILSHVTYTCNVRLDHIEHHHVQPRFLHVSCGHLVNEKSDGLMECSFCQCTCVGEVTRTCHVKTTLADESAKVFAWSTGQTASELLQISAEEFCELPEEEQAMYLYTLENERFTVAIVNSNWKPSEDGHSSTPENDTATWEIVRALKFGFSEVLYLLPPALQHPRRNYAAVIWNLLKEKAILIQRLIRWLVYFVKYLSENSDRFKSPALQIVLSIYIYVGSIRKETTSLVSASRELVELVTGQFKHFVAFTELLIPSDPTRCTVKMTIPESRIWRRKLRGIIFVAPKGIQTRKKPNFPSPGLPKGYTPFNIHQDDQPFNETKPEKAVLPQPTSRITHDWVITINEKLDKVRKCELSNPWLDNCIFRVPRNLRESHPKAFSPQVVSIGPYHRGDRSLKDMEKHKWRLLRHVLDRTGLHLDFFLQAMIELEDQTRRCYSKISLADDISSPEFVEMMMLDACFIVELLRVCIYGIIFCGYSWADPILTSRGVLPCIQRDMLLLENQLPFFVIERVFALTSDPSDHKGISVGELALRFFDSILPGCYHPDEASGCDDPPLHFLHYVRQALIPCSWKKPTFGCRQALIPCSWKKPTFGCLPVKHERHPQLPMHCVTMLRNSGVKFLKKKSDKFMDIEFNNGVLRIPPLIIHDSTKSILLNLMAFEQCYPHCSTHVTSYASFMDGLISCTRDFQQLRYRGIIVHGLGSEEEVASLFNKLCKEIAFDVNDSYLAGVSADVNDYFDTKWHRWRASLRRDYFSNPWAIVSLFVAVLLIGLTTAQTFYSIFAYYFPRS</sequence>
<dbReference type="Pfam" id="PF17244">
    <property type="entry name" value="CDC24_OB3"/>
    <property type="match status" value="1"/>
</dbReference>
<keyword evidence="1" id="KW-1133">Transmembrane helix</keyword>
<dbReference type="InterPro" id="IPR004158">
    <property type="entry name" value="DUF247_pln"/>
</dbReference>
<name>A0AAP0L3H0_9MAGN</name>
<keyword evidence="1" id="KW-0812">Transmembrane</keyword>
<dbReference type="SUPFAM" id="SSF50249">
    <property type="entry name" value="Nucleic acid-binding proteins"/>
    <property type="match status" value="1"/>
</dbReference>
<dbReference type="InterPro" id="IPR035203">
    <property type="entry name" value="Cdc24_OB3"/>
</dbReference>
<evidence type="ECO:0000259" key="2">
    <source>
        <dbReference type="Pfam" id="PF17244"/>
    </source>
</evidence>
<feature type="domain" description="Cell division control protein 24 OB" evidence="3">
    <location>
        <begin position="160"/>
        <end position="228"/>
    </location>
</feature>